<evidence type="ECO:0000313" key="2">
    <source>
        <dbReference type="EMBL" id="SVA77913.1"/>
    </source>
</evidence>
<proteinExistence type="predicted"/>
<organism evidence="2">
    <name type="scientific">marine metagenome</name>
    <dbReference type="NCBI Taxonomy" id="408172"/>
    <lineage>
        <taxon>unclassified sequences</taxon>
        <taxon>metagenomes</taxon>
        <taxon>ecological metagenomes</taxon>
    </lineage>
</organism>
<keyword evidence="1" id="KW-0472">Membrane</keyword>
<accession>A0A381YN00</accession>
<feature type="transmembrane region" description="Helical" evidence="1">
    <location>
        <begin position="131"/>
        <end position="152"/>
    </location>
</feature>
<sequence length="271" mass="30960">MTDISRLKYIQWRPIGVCDTGVGKERKAKMFTRTDLAKVTSPEVNRENWRQQPEVLQLIQRYAHDLAGISNLTDEMLSPEIAEIKLVGAVLGHEQTPNLNQESADGRVQFFQLSFQDGKTKKVSSKNWKKWLIWLMIAVVVFLGMTSMFLIASRFSLLSLNSSKKSVSVCSTNRQEAKYSEHLRDIRKSLVFELNRLPAWSTFNVARTYCIGGKMSIKQQEQRLLQCLLKVRNRTKNMPPASRPSLNKIEACASTLCQRELPHLSASCKRL</sequence>
<keyword evidence="1" id="KW-0812">Transmembrane</keyword>
<name>A0A381YN00_9ZZZZ</name>
<reference evidence="2" key="1">
    <citation type="submission" date="2018-05" db="EMBL/GenBank/DDBJ databases">
        <authorList>
            <person name="Lanie J.A."/>
            <person name="Ng W.-L."/>
            <person name="Kazmierczak K.M."/>
            <person name="Andrzejewski T.M."/>
            <person name="Davidsen T.M."/>
            <person name="Wayne K.J."/>
            <person name="Tettelin H."/>
            <person name="Glass J.I."/>
            <person name="Rusch D."/>
            <person name="Podicherti R."/>
            <person name="Tsui H.-C.T."/>
            <person name="Winkler M.E."/>
        </authorList>
    </citation>
    <scope>NUCLEOTIDE SEQUENCE</scope>
</reference>
<protein>
    <submittedName>
        <fullName evidence="2">Uncharacterized protein</fullName>
    </submittedName>
</protein>
<keyword evidence="1" id="KW-1133">Transmembrane helix</keyword>
<dbReference type="EMBL" id="UINC01018530">
    <property type="protein sequence ID" value="SVA77913.1"/>
    <property type="molecule type" value="Genomic_DNA"/>
</dbReference>
<gene>
    <name evidence="2" type="ORF">METZ01_LOCUS130767</name>
</gene>
<evidence type="ECO:0000256" key="1">
    <source>
        <dbReference type="SAM" id="Phobius"/>
    </source>
</evidence>
<dbReference type="AlphaFoldDB" id="A0A381YN00"/>